<organism evidence="2 3">
    <name type="scientific">Sphingomonas oligophenolica</name>
    <dbReference type="NCBI Taxonomy" id="301154"/>
    <lineage>
        <taxon>Bacteria</taxon>
        <taxon>Pseudomonadati</taxon>
        <taxon>Pseudomonadota</taxon>
        <taxon>Alphaproteobacteria</taxon>
        <taxon>Sphingomonadales</taxon>
        <taxon>Sphingomonadaceae</taxon>
        <taxon>Sphingomonas</taxon>
    </lineage>
</organism>
<keyword evidence="3" id="KW-1185">Reference proteome</keyword>
<keyword evidence="1" id="KW-0732">Signal</keyword>
<protein>
    <submittedName>
        <fullName evidence="2">Uncharacterized protein</fullName>
    </submittedName>
</protein>
<dbReference type="Proteomes" id="UP000318413">
    <property type="component" value="Unassembled WGS sequence"/>
</dbReference>
<evidence type="ECO:0000313" key="2">
    <source>
        <dbReference type="EMBL" id="TPG14612.1"/>
    </source>
</evidence>
<sequence>MNLLLLLSALLSALTGVSSGARVAAEPAAISHRLADPAPASVAVARAAARPDHAVATMVDVAAMALGLPRFALVPAATLLTNRRRE</sequence>
<comment type="caution">
    <text evidence="2">The sequence shown here is derived from an EMBL/GenBank/DDBJ whole genome shotgun (WGS) entry which is preliminary data.</text>
</comment>
<feature type="signal peptide" evidence="1">
    <location>
        <begin position="1"/>
        <end position="24"/>
    </location>
</feature>
<accession>A0A502CPE4</accession>
<proteinExistence type="predicted"/>
<name>A0A502CPE4_9SPHN</name>
<gene>
    <name evidence="2" type="ORF">EAH84_04020</name>
</gene>
<dbReference type="AlphaFoldDB" id="A0A502CPE4"/>
<evidence type="ECO:0000256" key="1">
    <source>
        <dbReference type="SAM" id="SignalP"/>
    </source>
</evidence>
<evidence type="ECO:0000313" key="3">
    <source>
        <dbReference type="Proteomes" id="UP000318413"/>
    </source>
</evidence>
<feature type="chain" id="PRO_5021188171" evidence="1">
    <location>
        <begin position="25"/>
        <end position="86"/>
    </location>
</feature>
<dbReference type="EMBL" id="RCZK01000002">
    <property type="protein sequence ID" value="TPG14612.1"/>
    <property type="molecule type" value="Genomic_DNA"/>
</dbReference>
<reference evidence="2 3" key="1">
    <citation type="journal article" date="2019" name="Environ. Microbiol.">
        <title>Species interactions and distinct microbial communities in high Arctic permafrost affected cryosols are associated with the CH4 and CO2 gas fluxes.</title>
        <authorList>
            <person name="Altshuler I."/>
            <person name="Hamel J."/>
            <person name="Turney S."/>
            <person name="Magnuson E."/>
            <person name="Levesque R."/>
            <person name="Greer C."/>
            <person name="Whyte L.G."/>
        </authorList>
    </citation>
    <scope>NUCLEOTIDE SEQUENCE [LARGE SCALE GENOMIC DNA]</scope>
    <source>
        <strain evidence="2 3">S5.1</strain>
    </source>
</reference>